<comment type="caution">
    <text evidence="7">The sequence shown here is derived from an EMBL/GenBank/DDBJ whole genome shotgun (WGS) entry which is preliminary data.</text>
</comment>
<evidence type="ECO:0000256" key="5">
    <source>
        <dbReference type="SAM" id="Phobius"/>
    </source>
</evidence>
<evidence type="ECO:0000256" key="4">
    <source>
        <dbReference type="ARBA" id="ARBA00022777"/>
    </source>
</evidence>
<keyword evidence="4 7" id="KW-0418">Kinase</keyword>
<evidence type="ECO:0000313" key="7">
    <source>
        <dbReference type="EMBL" id="MEQ2427174.1"/>
    </source>
</evidence>
<sequence length="646" mass="73509">MTSKNKVSYIKRHFLILFLLVVILVGIMGTAIIRFSKGVVGNEIIKLHQAILKQSANGTADTLGSLKESLSNIAQNARVTQWLAQEEKTAYAEAGWTQDTGDSMDGYVDGLVQDEIYKNYKRGNIFRIYIYDLQGLRYSSDRPVVTWETAVDYIKKAAPVGEDMPDYVLLDGPVRSDEGGLYRHGFYLIEPVKDLLSEQVEGYVLMHFSEKVLYDSYSDMRGKDRKFCIVSNSGTLVSGENKSEIGGWPAVGEPMMGPGQESKQALDHGLYQMDHGLYQTTGQGPDQEPGKLPAGGLALDSGTSGFIPVAGYRTVADQGQDYMYFYENILGTDWYLMERINVHEIWATLDRTGYFSLLLIVAFVLCLYPLTIFSRKRIIKPVDKIKDKMSQVAEGRFDVRISSQERGKGEFAEIADSFNYMVDRLEKQVEEIRAMDRKKHLLELDFLQAQINPHFIYNTLSSIRFYVEMGKNEEAEDMLIDFSKILRKTLSRTEQFITLREEMETLRHYVNLQKARYRERVEVVFDVEESTLPALVPDFILQPIVENAIFYSLKEDKVCHIRIKSYMDQGNLCVSVKDDGVGMDAEKISTVLNKDMNINKVGIKNVNERLKLNFGDVYGLKIISEEGRGTEVILVMPSTTERKRLR</sequence>
<dbReference type="InterPro" id="IPR036890">
    <property type="entry name" value="HATPase_C_sf"/>
</dbReference>
<keyword evidence="5" id="KW-1133">Transmembrane helix</keyword>
<dbReference type="SUPFAM" id="SSF55874">
    <property type="entry name" value="ATPase domain of HSP90 chaperone/DNA topoisomerase II/histidine kinase"/>
    <property type="match status" value="1"/>
</dbReference>
<keyword evidence="3 7" id="KW-0808">Transferase</keyword>
<name>A0ABV1D9X7_9FIRM</name>
<dbReference type="Pfam" id="PF06580">
    <property type="entry name" value="His_kinase"/>
    <property type="match status" value="1"/>
</dbReference>
<organism evidence="7 8">
    <name type="scientific">Enterocloster hominis</name>
    <name type="common">ex Hitch et al. 2024</name>
    <dbReference type="NCBI Taxonomy" id="1917870"/>
    <lineage>
        <taxon>Bacteria</taxon>
        <taxon>Bacillati</taxon>
        <taxon>Bacillota</taxon>
        <taxon>Clostridia</taxon>
        <taxon>Lachnospirales</taxon>
        <taxon>Lachnospiraceae</taxon>
        <taxon>Enterocloster</taxon>
    </lineage>
</organism>
<dbReference type="Pfam" id="PF02518">
    <property type="entry name" value="HATPase_c"/>
    <property type="match status" value="1"/>
</dbReference>
<dbReference type="PANTHER" id="PTHR34220:SF7">
    <property type="entry name" value="SENSOR HISTIDINE KINASE YPDA"/>
    <property type="match status" value="1"/>
</dbReference>
<keyword evidence="2" id="KW-0597">Phosphoprotein</keyword>
<evidence type="ECO:0000256" key="1">
    <source>
        <dbReference type="ARBA" id="ARBA00004370"/>
    </source>
</evidence>
<dbReference type="PROSITE" id="PS50885">
    <property type="entry name" value="HAMP"/>
    <property type="match status" value="1"/>
</dbReference>
<feature type="transmembrane region" description="Helical" evidence="5">
    <location>
        <begin position="12"/>
        <end position="33"/>
    </location>
</feature>
<dbReference type="InterPro" id="IPR003660">
    <property type="entry name" value="HAMP_dom"/>
</dbReference>
<evidence type="ECO:0000259" key="6">
    <source>
        <dbReference type="PROSITE" id="PS50885"/>
    </source>
</evidence>
<dbReference type="SUPFAM" id="SSF158472">
    <property type="entry name" value="HAMP domain-like"/>
    <property type="match status" value="1"/>
</dbReference>
<dbReference type="InterPro" id="IPR003594">
    <property type="entry name" value="HATPase_dom"/>
</dbReference>
<dbReference type="Pfam" id="PF00672">
    <property type="entry name" value="HAMP"/>
    <property type="match status" value="1"/>
</dbReference>
<accession>A0ABV1D9X7</accession>
<protein>
    <submittedName>
        <fullName evidence="7">Sensor histidine kinase</fullName>
        <ecNumber evidence="7">2.7.13.3</ecNumber>
    </submittedName>
</protein>
<dbReference type="Gene3D" id="3.30.565.10">
    <property type="entry name" value="Histidine kinase-like ATPase, C-terminal domain"/>
    <property type="match status" value="1"/>
</dbReference>
<dbReference type="Gene3D" id="6.10.340.10">
    <property type="match status" value="1"/>
</dbReference>
<dbReference type="EC" id="2.7.13.3" evidence="7"/>
<comment type="subcellular location">
    <subcellularLocation>
        <location evidence="1">Membrane</location>
    </subcellularLocation>
</comment>
<dbReference type="RefSeq" id="WP_150846376.1">
    <property type="nucleotide sequence ID" value="NZ_JBBMFM010000092.1"/>
</dbReference>
<evidence type="ECO:0000256" key="2">
    <source>
        <dbReference type="ARBA" id="ARBA00022553"/>
    </source>
</evidence>
<keyword evidence="5" id="KW-0812">Transmembrane</keyword>
<dbReference type="CDD" id="cd06225">
    <property type="entry name" value="HAMP"/>
    <property type="match status" value="1"/>
</dbReference>
<keyword evidence="8" id="KW-1185">Reference proteome</keyword>
<dbReference type="PANTHER" id="PTHR34220">
    <property type="entry name" value="SENSOR HISTIDINE KINASE YPDA"/>
    <property type="match status" value="1"/>
</dbReference>
<feature type="domain" description="HAMP" evidence="6">
    <location>
        <begin position="376"/>
        <end position="430"/>
    </location>
</feature>
<reference evidence="7 8" key="1">
    <citation type="submission" date="2024-03" db="EMBL/GenBank/DDBJ databases">
        <title>Human intestinal bacterial collection.</title>
        <authorList>
            <person name="Pauvert C."/>
            <person name="Hitch T.C.A."/>
            <person name="Clavel T."/>
        </authorList>
    </citation>
    <scope>NUCLEOTIDE SEQUENCE [LARGE SCALE GENOMIC DNA]</scope>
    <source>
        <strain evidence="7 8">CLA-SR-H021</strain>
    </source>
</reference>
<dbReference type="EMBL" id="JBBMFM010000092">
    <property type="protein sequence ID" value="MEQ2427174.1"/>
    <property type="molecule type" value="Genomic_DNA"/>
</dbReference>
<evidence type="ECO:0000313" key="8">
    <source>
        <dbReference type="Proteomes" id="UP001454086"/>
    </source>
</evidence>
<gene>
    <name evidence="7" type="ORF">WMQ36_19590</name>
</gene>
<evidence type="ECO:0000256" key="3">
    <source>
        <dbReference type="ARBA" id="ARBA00022679"/>
    </source>
</evidence>
<proteinExistence type="predicted"/>
<keyword evidence="5" id="KW-0472">Membrane</keyword>
<dbReference type="InterPro" id="IPR010559">
    <property type="entry name" value="Sig_transdc_His_kin_internal"/>
</dbReference>
<dbReference type="SMART" id="SM00304">
    <property type="entry name" value="HAMP"/>
    <property type="match status" value="1"/>
</dbReference>
<dbReference type="InterPro" id="IPR050640">
    <property type="entry name" value="Bact_2-comp_sensor_kinase"/>
</dbReference>
<dbReference type="GO" id="GO:0004673">
    <property type="term" value="F:protein histidine kinase activity"/>
    <property type="evidence" value="ECO:0007669"/>
    <property type="project" value="UniProtKB-EC"/>
</dbReference>
<feature type="transmembrane region" description="Helical" evidence="5">
    <location>
        <begin position="353"/>
        <end position="373"/>
    </location>
</feature>
<dbReference type="Proteomes" id="UP001454086">
    <property type="component" value="Unassembled WGS sequence"/>
</dbReference>